<dbReference type="Proteomes" id="UP001054889">
    <property type="component" value="Unassembled WGS sequence"/>
</dbReference>
<reference evidence="2" key="1">
    <citation type="journal article" date="2018" name="DNA Res.">
        <title>Multiple hybrid de novo genome assembly of finger millet, an orphan allotetraploid crop.</title>
        <authorList>
            <person name="Hatakeyama M."/>
            <person name="Aluri S."/>
            <person name="Balachadran M.T."/>
            <person name="Sivarajan S.R."/>
            <person name="Patrignani A."/>
            <person name="Gruter S."/>
            <person name="Poveda L."/>
            <person name="Shimizu-Inatsugi R."/>
            <person name="Baeten J."/>
            <person name="Francoijs K.J."/>
            <person name="Nataraja K.N."/>
            <person name="Reddy Y.A.N."/>
            <person name="Phadnis S."/>
            <person name="Ravikumar R.L."/>
            <person name="Schlapbach R."/>
            <person name="Sreeman S.M."/>
            <person name="Shimizu K.K."/>
        </authorList>
    </citation>
    <scope>NUCLEOTIDE SEQUENCE</scope>
</reference>
<dbReference type="AlphaFoldDB" id="A0AAV5FV31"/>
<evidence type="ECO:0000256" key="1">
    <source>
        <dbReference type="SAM" id="MobiDB-lite"/>
    </source>
</evidence>
<feature type="region of interest" description="Disordered" evidence="1">
    <location>
        <begin position="1"/>
        <end position="39"/>
    </location>
</feature>
<organism evidence="2 3">
    <name type="scientific">Eleusine coracana subsp. coracana</name>
    <dbReference type="NCBI Taxonomy" id="191504"/>
    <lineage>
        <taxon>Eukaryota</taxon>
        <taxon>Viridiplantae</taxon>
        <taxon>Streptophyta</taxon>
        <taxon>Embryophyta</taxon>
        <taxon>Tracheophyta</taxon>
        <taxon>Spermatophyta</taxon>
        <taxon>Magnoliopsida</taxon>
        <taxon>Liliopsida</taxon>
        <taxon>Poales</taxon>
        <taxon>Poaceae</taxon>
        <taxon>PACMAD clade</taxon>
        <taxon>Chloridoideae</taxon>
        <taxon>Cynodonteae</taxon>
        <taxon>Eleusininae</taxon>
        <taxon>Eleusine</taxon>
    </lineage>
</organism>
<gene>
    <name evidence="2" type="primary">gb27924</name>
    <name evidence="2" type="ORF">PR202_gb27924</name>
</gene>
<proteinExistence type="predicted"/>
<keyword evidence="3" id="KW-1185">Reference proteome</keyword>
<accession>A0AAV5FV31</accession>
<evidence type="ECO:0000313" key="3">
    <source>
        <dbReference type="Proteomes" id="UP001054889"/>
    </source>
</evidence>
<evidence type="ECO:0000313" key="2">
    <source>
        <dbReference type="EMBL" id="GJN38846.1"/>
    </source>
</evidence>
<reference evidence="2" key="2">
    <citation type="submission" date="2021-12" db="EMBL/GenBank/DDBJ databases">
        <title>Resequencing data analysis of finger millet.</title>
        <authorList>
            <person name="Hatakeyama M."/>
            <person name="Aluri S."/>
            <person name="Balachadran M.T."/>
            <person name="Sivarajan S.R."/>
            <person name="Poveda L."/>
            <person name="Shimizu-Inatsugi R."/>
            <person name="Schlapbach R."/>
            <person name="Sreeman S.M."/>
            <person name="Shimizu K.K."/>
        </authorList>
    </citation>
    <scope>NUCLEOTIDE SEQUENCE</scope>
</reference>
<protein>
    <submittedName>
        <fullName evidence="2">Uncharacterized protein</fullName>
    </submittedName>
</protein>
<sequence length="140" mass="15976">MPDESRGLEERKIPRDEVMQDTIYHTPKVTPSFTAPRKKPVQLRLPDPQVSEAPPEFAIHDRRFGTGNPVVSHDAEGEVAMRSEAFDLNEQRNENQDAYYCKILPEECTFMVGGTLNYVLLQKDSKNICRTKVCDLPIEV</sequence>
<name>A0AAV5FV31_ELECO</name>
<feature type="compositionally biased region" description="Basic and acidic residues" evidence="1">
    <location>
        <begin position="1"/>
        <end position="18"/>
    </location>
</feature>
<comment type="caution">
    <text evidence="2">The sequence shown here is derived from an EMBL/GenBank/DDBJ whole genome shotgun (WGS) entry which is preliminary data.</text>
</comment>
<dbReference type="EMBL" id="BQKI01000097">
    <property type="protein sequence ID" value="GJN38846.1"/>
    <property type="molecule type" value="Genomic_DNA"/>
</dbReference>